<sequence length="162" mass="18730">MTFLPYSKLPPILVLCVFLYHYNFHLFLSPSFSYFSSNSLCLQAILSLSHSFLLSLSLGTTKATTSLFSLSIIFAFPIAFLLPFTFFKANSFCLSVCQSVSLLSYLLSLSLSLSMPHYLHREIVYIDIYHSTFVFQLFSFHSHAVIASYLLRFFLYLQHFYF</sequence>
<dbReference type="Proteomes" id="UP000597762">
    <property type="component" value="Unassembled WGS sequence"/>
</dbReference>
<evidence type="ECO:0000256" key="1">
    <source>
        <dbReference type="SAM" id="Phobius"/>
    </source>
</evidence>
<evidence type="ECO:0000313" key="2">
    <source>
        <dbReference type="EMBL" id="CAE1303483.1"/>
    </source>
</evidence>
<dbReference type="AlphaFoldDB" id="A0A812DK00"/>
<reference evidence="2" key="1">
    <citation type="submission" date="2021-01" db="EMBL/GenBank/DDBJ databases">
        <authorList>
            <person name="Li R."/>
            <person name="Bekaert M."/>
        </authorList>
    </citation>
    <scope>NUCLEOTIDE SEQUENCE</scope>
    <source>
        <strain evidence="2">Farmed</strain>
    </source>
</reference>
<feature type="transmembrane region" description="Helical" evidence="1">
    <location>
        <begin position="12"/>
        <end position="28"/>
    </location>
</feature>
<gene>
    <name evidence="2" type="ORF">SPHA_56344</name>
</gene>
<comment type="caution">
    <text evidence="2">The sequence shown here is derived from an EMBL/GenBank/DDBJ whole genome shotgun (WGS) entry which is preliminary data.</text>
</comment>
<organism evidence="2 3">
    <name type="scientific">Acanthosepion pharaonis</name>
    <name type="common">Pharaoh cuttlefish</name>
    <name type="synonym">Sepia pharaonis</name>
    <dbReference type="NCBI Taxonomy" id="158019"/>
    <lineage>
        <taxon>Eukaryota</taxon>
        <taxon>Metazoa</taxon>
        <taxon>Spiralia</taxon>
        <taxon>Lophotrochozoa</taxon>
        <taxon>Mollusca</taxon>
        <taxon>Cephalopoda</taxon>
        <taxon>Coleoidea</taxon>
        <taxon>Decapodiformes</taxon>
        <taxon>Sepiida</taxon>
        <taxon>Sepiina</taxon>
        <taxon>Sepiidae</taxon>
        <taxon>Acanthosepion</taxon>
    </lineage>
</organism>
<name>A0A812DK00_ACAPH</name>
<feature type="transmembrane region" description="Helical" evidence="1">
    <location>
        <begin position="66"/>
        <end position="85"/>
    </location>
</feature>
<dbReference type="EMBL" id="CAHIKZ030003720">
    <property type="protein sequence ID" value="CAE1303483.1"/>
    <property type="molecule type" value="Genomic_DNA"/>
</dbReference>
<accession>A0A812DK00</accession>
<feature type="transmembrane region" description="Helical" evidence="1">
    <location>
        <begin position="92"/>
        <end position="113"/>
    </location>
</feature>
<keyword evidence="3" id="KW-1185">Reference proteome</keyword>
<proteinExistence type="predicted"/>
<feature type="transmembrane region" description="Helical" evidence="1">
    <location>
        <begin position="133"/>
        <end position="157"/>
    </location>
</feature>
<keyword evidence="1" id="KW-1133">Transmembrane helix</keyword>
<evidence type="ECO:0000313" key="3">
    <source>
        <dbReference type="Proteomes" id="UP000597762"/>
    </source>
</evidence>
<protein>
    <submittedName>
        <fullName evidence="2">Uncharacterized protein</fullName>
    </submittedName>
</protein>
<keyword evidence="1" id="KW-0812">Transmembrane</keyword>
<keyword evidence="1" id="KW-0472">Membrane</keyword>